<organism evidence="1 2">
    <name type="scientific">Rhizobium subbaraonis</name>
    <dbReference type="NCBI Taxonomy" id="908946"/>
    <lineage>
        <taxon>Bacteria</taxon>
        <taxon>Pseudomonadati</taxon>
        <taxon>Pseudomonadota</taxon>
        <taxon>Alphaproteobacteria</taxon>
        <taxon>Hyphomicrobiales</taxon>
        <taxon>Rhizobiaceae</taxon>
        <taxon>Rhizobium/Agrobacterium group</taxon>
        <taxon>Rhizobium</taxon>
    </lineage>
</organism>
<protein>
    <submittedName>
        <fullName evidence="1">Uncharacterized protein</fullName>
    </submittedName>
</protein>
<gene>
    <name evidence="1" type="ORF">SAMN05892877_13527</name>
</gene>
<reference evidence="1 2" key="1">
    <citation type="submission" date="2017-08" db="EMBL/GenBank/DDBJ databases">
        <authorList>
            <person name="de Groot N.N."/>
        </authorList>
    </citation>
    <scope>NUCLEOTIDE SEQUENCE [LARGE SCALE GENOMIC DNA]</scope>
    <source>
        <strain evidence="1 2">JC85</strain>
    </source>
</reference>
<dbReference type="RefSeq" id="WP_097143175.1">
    <property type="nucleotide sequence ID" value="NZ_OBQD01000035.1"/>
</dbReference>
<proteinExistence type="predicted"/>
<evidence type="ECO:0000313" key="2">
    <source>
        <dbReference type="Proteomes" id="UP000219167"/>
    </source>
</evidence>
<dbReference type="OrthoDB" id="8306793at2"/>
<dbReference type="EMBL" id="OBQD01000035">
    <property type="protein sequence ID" value="SOC48015.1"/>
    <property type="molecule type" value="Genomic_DNA"/>
</dbReference>
<keyword evidence="2" id="KW-1185">Reference proteome</keyword>
<dbReference type="AlphaFoldDB" id="A0A285V1H1"/>
<dbReference type="Proteomes" id="UP000219167">
    <property type="component" value="Unassembled WGS sequence"/>
</dbReference>
<evidence type="ECO:0000313" key="1">
    <source>
        <dbReference type="EMBL" id="SOC48015.1"/>
    </source>
</evidence>
<accession>A0A285V1H1</accession>
<sequence length="142" mass="15517">MPKFVVTARHDALVYYETVVEAATPEQARSLANSFMYEGEWFATGSVSEYDDFEIDADDGVRLLEDDETIEAFLTVAVTAQERDAVLAGLRLLQIALARGDIDPPLGSILTNDGAHAGLDLTRIDALCERINCRGLKCTPPI</sequence>
<name>A0A285V1H1_9HYPH</name>